<dbReference type="SUPFAM" id="SSF56112">
    <property type="entry name" value="Protein kinase-like (PK-like)"/>
    <property type="match status" value="1"/>
</dbReference>
<evidence type="ECO:0000259" key="9">
    <source>
        <dbReference type="PROSITE" id="PS50011"/>
    </source>
</evidence>
<accession>A0A8J4T109</accession>
<evidence type="ECO:0000256" key="8">
    <source>
        <dbReference type="SAM" id="Phobius"/>
    </source>
</evidence>
<evidence type="ECO:0000256" key="7">
    <source>
        <dbReference type="SAM" id="MobiDB-lite"/>
    </source>
</evidence>
<feature type="binding site" evidence="6">
    <location>
        <position position="341"/>
    </location>
    <ligand>
        <name>ATP</name>
        <dbReference type="ChEBI" id="CHEBI:30616"/>
    </ligand>
</feature>
<keyword evidence="8" id="KW-0472">Membrane</keyword>
<dbReference type="GO" id="GO:0004691">
    <property type="term" value="F:cAMP-dependent protein kinase activity"/>
    <property type="evidence" value="ECO:0007669"/>
    <property type="project" value="TreeGrafter"/>
</dbReference>
<dbReference type="OrthoDB" id="10009287at2759"/>
<protein>
    <recommendedName>
        <fullName evidence="9">Protein kinase domain-containing protein</fullName>
    </recommendedName>
</protein>
<feature type="compositionally biased region" description="Polar residues" evidence="7">
    <location>
        <begin position="157"/>
        <end position="166"/>
    </location>
</feature>
<comment type="caution">
    <text evidence="10">The sequence shown here is derived from an EMBL/GenBank/DDBJ whole genome shotgun (WGS) entry which is preliminary data.</text>
</comment>
<dbReference type="GO" id="GO:0005952">
    <property type="term" value="C:cAMP-dependent protein kinase complex"/>
    <property type="evidence" value="ECO:0007669"/>
    <property type="project" value="TreeGrafter"/>
</dbReference>
<dbReference type="PROSITE" id="PS00107">
    <property type="entry name" value="PROTEIN_KINASE_ATP"/>
    <property type="match status" value="1"/>
</dbReference>
<dbReference type="Gene3D" id="3.30.200.20">
    <property type="entry name" value="Phosphorylase Kinase, domain 1"/>
    <property type="match status" value="1"/>
</dbReference>
<dbReference type="Proteomes" id="UP000748531">
    <property type="component" value="Unassembled WGS sequence"/>
</dbReference>
<dbReference type="GO" id="GO:0005524">
    <property type="term" value="F:ATP binding"/>
    <property type="evidence" value="ECO:0007669"/>
    <property type="project" value="UniProtKB-UniRule"/>
</dbReference>
<feature type="transmembrane region" description="Helical" evidence="8">
    <location>
        <begin position="36"/>
        <end position="62"/>
    </location>
</feature>
<keyword evidence="4" id="KW-0418">Kinase</keyword>
<feature type="transmembrane region" description="Helical" evidence="8">
    <location>
        <begin position="68"/>
        <end position="88"/>
    </location>
</feature>
<keyword evidence="11" id="KW-1185">Reference proteome</keyword>
<evidence type="ECO:0000313" key="11">
    <source>
        <dbReference type="Proteomes" id="UP000748531"/>
    </source>
</evidence>
<keyword evidence="3 6" id="KW-0547">Nucleotide-binding</keyword>
<feature type="transmembrane region" description="Helical" evidence="8">
    <location>
        <begin position="488"/>
        <end position="509"/>
    </location>
</feature>
<dbReference type="Pfam" id="PF00069">
    <property type="entry name" value="Pkinase"/>
    <property type="match status" value="1"/>
</dbReference>
<dbReference type="PANTHER" id="PTHR24353:SF37">
    <property type="entry name" value="CAMP-DEPENDENT PROTEIN KINASE CATALYTIC SUBUNIT PRKX"/>
    <property type="match status" value="1"/>
</dbReference>
<reference evidence="10" key="1">
    <citation type="submission" date="2019-05" db="EMBL/GenBank/DDBJ databases">
        <title>Annotation for the trematode Paragonimus heterotremus.</title>
        <authorList>
            <person name="Choi Y.-J."/>
        </authorList>
    </citation>
    <scope>NUCLEOTIDE SEQUENCE</scope>
    <source>
        <strain evidence="10">LC</strain>
    </source>
</reference>
<dbReference type="PANTHER" id="PTHR24353">
    <property type="entry name" value="CYCLIC NUCLEOTIDE-DEPENDENT PROTEIN KINASE"/>
    <property type="match status" value="1"/>
</dbReference>
<organism evidence="10 11">
    <name type="scientific">Paragonimus heterotremus</name>
    <dbReference type="NCBI Taxonomy" id="100268"/>
    <lineage>
        <taxon>Eukaryota</taxon>
        <taxon>Metazoa</taxon>
        <taxon>Spiralia</taxon>
        <taxon>Lophotrochozoa</taxon>
        <taxon>Platyhelminthes</taxon>
        <taxon>Trematoda</taxon>
        <taxon>Digenea</taxon>
        <taxon>Plagiorchiida</taxon>
        <taxon>Troglotremata</taxon>
        <taxon>Troglotrematidae</taxon>
        <taxon>Paragonimus</taxon>
    </lineage>
</organism>
<evidence type="ECO:0000256" key="5">
    <source>
        <dbReference type="ARBA" id="ARBA00022840"/>
    </source>
</evidence>
<gene>
    <name evidence="10" type="ORF">PHET_03230</name>
</gene>
<dbReference type="Gene3D" id="1.10.510.10">
    <property type="entry name" value="Transferase(Phosphotransferase) domain 1"/>
    <property type="match status" value="1"/>
</dbReference>
<feature type="region of interest" description="Disordered" evidence="7">
    <location>
        <begin position="157"/>
        <end position="186"/>
    </location>
</feature>
<dbReference type="InterPro" id="IPR011009">
    <property type="entry name" value="Kinase-like_dom_sf"/>
</dbReference>
<dbReference type="AlphaFoldDB" id="A0A8J4T109"/>
<evidence type="ECO:0000256" key="4">
    <source>
        <dbReference type="ARBA" id="ARBA00022777"/>
    </source>
</evidence>
<feature type="region of interest" description="Disordered" evidence="7">
    <location>
        <begin position="609"/>
        <end position="663"/>
    </location>
</feature>
<feature type="domain" description="Protein kinase" evidence="9">
    <location>
        <begin position="312"/>
        <end position="568"/>
    </location>
</feature>
<dbReference type="PROSITE" id="PS00108">
    <property type="entry name" value="PROTEIN_KINASE_ST"/>
    <property type="match status" value="1"/>
</dbReference>
<evidence type="ECO:0000256" key="3">
    <source>
        <dbReference type="ARBA" id="ARBA00022741"/>
    </source>
</evidence>
<dbReference type="Pfam" id="PF03134">
    <property type="entry name" value="TB2_DP1_HVA22"/>
    <property type="match status" value="1"/>
</dbReference>
<keyword evidence="1" id="KW-0723">Serine/threonine-protein kinase</keyword>
<feature type="transmembrane region" description="Helical" evidence="8">
    <location>
        <begin position="6"/>
        <end position="24"/>
    </location>
</feature>
<feature type="compositionally biased region" description="Polar residues" evidence="7">
    <location>
        <begin position="615"/>
        <end position="625"/>
    </location>
</feature>
<keyword evidence="5 6" id="KW-0067">ATP-binding</keyword>
<evidence type="ECO:0000313" key="10">
    <source>
        <dbReference type="EMBL" id="KAF5403376.1"/>
    </source>
</evidence>
<keyword evidence="8" id="KW-1133">Transmembrane helix</keyword>
<dbReference type="PROSITE" id="PS50011">
    <property type="entry name" value="PROTEIN_KINASE_DOM"/>
    <property type="match status" value="1"/>
</dbReference>
<proteinExistence type="predicted"/>
<name>A0A8J4T109_9TREM</name>
<dbReference type="EMBL" id="LUCH01001259">
    <property type="protein sequence ID" value="KAF5403376.1"/>
    <property type="molecule type" value="Genomic_DNA"/>
</dbReference>
<keyword evidence="8" id="KW-0812">Transmembrane</keyword>
<evidence type="ECO:0000256" key="1">
    <source>
        <dbReference type="ARBA" id="ARBA00022527"/>
    </source>
</evidence>
<dbReference type="InterPro" id="IPR000719">
    <property type="entry name" value="Prot_kinase_dom"/>
</dbReference>
<dbReference type="FunFam" id="1.10.510.10:FF:000005">
    <property type="entry name" value="cAMP-dependent protein kinase catalytic subunit alpha"/>
    <property type="match status" value="1"/>
</dbReference>
<keyword evidence="2" id="KW-0808">Transferase</keyword>
<evidence type="ECO:0000256" key="2">
    <source>
        <dbReference type="ARBA" id="ARBA00022679"/>
    </source>
</evidence>
<dbReference type="InterPro" id="IPR017441">
    <property type="entry name" value="Protein_kinase_ATP_BS"/>
</dbReference>
<sequence length="663" mass="75269">MLTALIGRTIIIIFGVLHPSYKTYKALRRKDYQEVVVLGMYWVVFSMFTTLELFTDIFFQWFPFYHELKILFVIWLVAPTTAGYSLIYRRLIHPELSKRENDIDEAINKATEKGYNKVVEFGAKGLNCAAKTFISTALMGHEFLTDQLRRRSSSMIELNRPTTPGNAINRHNRSRFGAGDHRDHPDGPYMFGSDPQQRIHSTYTANVNSAEEDPFALHWLQSGSTGSLGRQWKPPVLKDSQRNFFLAAPSDCPSGVTVAEPLDTMSVWSRLSLLSASRRSSVGLVSGCVADSSISLRASIRSSNRRGMRDRLDLLQLLGSGSFGSVYLVRDRISHKLYALKSMRKDRLVHANHITHVNRERDILSRLDMVFVAKLFFTFQDSVHIHLAMEFVDGGDLFELLRQHGRLVESAARFYAAQVFMALEYLHCLSVLYRDLKLENIVLGSNGYVKLVDFGFAKFVPRRTYTLCGTPEYIAPEMIMHRGYGRSVDWWAFGVLIYEMLFGFTPFHADQMMILYENIVTAHVTYPSAFHVSRAACDLIGQLIQVDLSKRLGVLKRGPLDIRDHAWFASINWDALFSCRVRPPLLLTSRCSQTLPVCLTDVPEDSEHPLDTFLPSDTSATVTTQRRPHTVSKAATGQSTRRVSRRRTASQPHGVKSQEVNVH</sequence>
<evidence type="ECO:0000256" key="6">
    <source>
        <dbReference type="PROSITE-ProRule" id="PRU10141"/>
    </source>
</evidence>
<dbReference type="InterPro" id="IPR008271">
    <property type="entry name" value="Ser/Thr_kinase_AS"/>
</dbReference>
<dbReference type="InterPro" id="IPR004345">
    <property type="entry name" value="TB2_DP1_HVA22"/>
</dbReference>
<dbReference type="SMART" id="SM00220">
    <property type="entry name" value="S_TKc"/>
    <property type="match status" value="1"/>
</dbReference>